<dbReference type="PANTHER" id="PTHR12701">
    <property type="entry name" value="BCR-ASSOCIATED PROTEIN, BAP"/>
    <property type="match status" value="1"/>
</dbReference>
<dbReference type="Proteomes" id="UP000187455">
    <property type="component" value="Unassembled WGS sequence"/>
</dbReference>
<evidence type="ECO:0000256" key="5">
    <source>
        <dbReference type="RuleBase" id="RU367026"/>
    </source>
</evidence>
<evidence type="ECO:0000256" key="6">
    <source>
        <dbReference type="SAM" id="Coils"/>
    </source>
</evidence>
<keyword evidence="3" id="KW-1133">Transmembrane helix</keyword>
<comment type="subcellular location">
    <subcellularLocation>
        <location evidence="5">Endoplasmic reticulum membrane</location>
        <topology evidence="5">Multi-pass membrane protein</topology>
    </subcellularLocation>
    <subcellularLocation>
        <location evidence="1">Membrane</location>
        <topology evidence="1">Multi-pass membrane protein</topology>
    </subcellularLocation>
</comment>
<evidence type="ECO:0000256" key="4">
    <source>
        <dbReference type="ARBA" id="ARBA00023136"/>
    </source>
</evidence>
<comment type="caution">
    <text evidence="8">The sequence shown here is derived from an EMBL/GenBank/DDBJ whole genome shotgun (WGS) entry which is preliminary data.</text>
</comment>
<keyword evidence="4" id="KW-0472">Membrane</keyword>
<dbReference type="InterPro" id="IPR040463">
    <property type="entry name" value="BAP29/BAP31_N"/>
</dbReference>
<protein>
    <recommendedName>
        <fullName evidence="5">Endoplasmic reticulum transmembrane protein</fullName>
    </recommendedName>
</protein>
<dbReference type="EMBL" id="LSSL01003285">
    <property type="protein sequence ID" value="OLY80648.1"/>
    <property type="molecule type" value="Genomic_DNA"/>
</dbReference>
<organism evidence="8 9">
    <name type="scientific">Smittium mucronatum</name>
    <dbReference type="NCBI Taxonomy" id="133383"/>
    <lineage>
        <taxon>Eukaryota</taxon>
        <taxon>Fungi</taxon>
        <taxon>Fungi incertae sedis</taxon>
        <taxon>Zoopagomycota</taxon>
        <taxon>Kickxellomycotina</taxon>
        <taxon>Harpellomycetes</taxon>
        <taxon>Harpellales</taxon>
        <taxon>Legeriomycetaceae</taxon>
        <taxon>Smittium</taxon>
    </lineage>
</organism>
<dbReference type="GO" id="GO:0006888">
    <property type="term" value="P:endoplasmic reticulum to Golgi vesicle-mediated transport"/>
    <property type="evidence" value="ECO:0007669"/>
    <property type="project" value="UniProtKB-UniRule"/>
</dbReference>
<comment type="similarity">
    <text evidence="5">Belongs to the BCAP29/BCAP31 family.</text>
</comment>
<dbReference type="PANTHER" id="PTHR12701:SF20">
    <property type="entry name" value="ENDOPLASMIC RETICULUM TRANSMEMBRANE PROTEIN"/>
    <property type="match status" value="1"/>
</dbReference>
<dbReference type="GO" id="GO:0070973">
    <property type="term" value="P:protein localization to endoplasmic reticulum exit site"/>
    <property type="evidence" value="ECO:0007669"/>
    <property type="project" value="UniProtKB-UniRule"/>
</dbReference>
<evidence type="ECO:0000256" key="1">
    <source>
        <dbReference type="ARBA" id="ARBA00004141"/>
    </source>
</evidence>
<keyword evidence="5" id="KW-0813">Transport</keyword>
<keyword evidence="5" id="KW-0931">ER-Golgi transport</keyword>
<keyword evidence="5" id="KW-0653">Protein transport</keyword>
<name>A0A1R0GUW4_9FUNG</name>
<keyword evidence="5" id="KW-0256">Endoplasmic reticulum</keyword>
<dbReference type="Pfam" id="PF05529">
    <property type="entry name" value="Bap31"/>
    <property type="match status" value="1"/>
</dbReference>
<dbReference type="OrthoDB" id="435607at2759"/>
<dbReference type="GO" id="GO:0006886">
    <property type="term" value="P:intracellular protein transport"/>
    <property type="evidence" value="ECO:0007669"/>
    <property type="project" value="UniProtKB-UniRule"/>
</dbReference>
<evidence type="ECO:0000313" key="9">
    <source>
        <dbReference type="Proteomes" id="UP000187455"/>
    </source>
</evidence>
<evidence type="ECO:0000313" key="8">
    <source>
        <dbReference type="EMBL" id="OLY80648.1"/>
    </source>
</evidence>
<evidence type="ECO:0000256" key="3">
    <source>
        <dbReference type="ARBA" id="ARBA00022989"/>
    </source>
</evidence>
<keyword evidence="2 8" id="KW-0812">Transmembrane</keyword>
<sequence length="122" mass="13622">MITMFYAQRNIYLTGITLLLGLIMVSTHKLIVELLEARSKVASASKLQGVSGLAEKSAINEKQKTINTLQDKLAKLEKDLYQKEKSNVSSKNASESKQDVELDDAEVIKSQLAQSNVRRRNI</sequence>
<comment type="function">
    <text evidence="5">May play a role in anterograde transport of membrane proteins from the endoplasmic reticulum to the Golgi.</text>
</comment>
<feature type="domain" description="BAP29/BAP31 transmembrane" evidence="7">
    <location>
        <begin position="3"/>
        <end position="42"/>
    </location>
</feature>
<gene>
    <name evidence="8" type="ORF">AYI68_g5257</name>
</gene>
<proteinExistence type="inferred from homology"/>
<keyword evidence="9" id="KW-1185">Reference proteome</keyword>
<dbReference type="InterPro" id="IPR008417">
    <property type="entry name" value="BAP29/BAP31"/>
</dbReference>
<dbReference type="AlphaFoldDB" id="A0A1R0GUW4"/>
<evidence type="ECO:0000259" key="7">
    <source>
        <dbReference type="Pfam" id="PF05529"/>
    </source>
</evidence>
<feature type="coiled-coil region" evidence="6">
    <location>
        <begin position="59"/>
        <end position="86"/>
    </location>
</feature>
<accession>A0A1R0GUW4</accession>
<dbReference type="STRING" id="133383.A0A1R0GUW4"/>
<reference evidence="8 9" key="1">
    <citation type="journal article" date="2016" name="Mol. Biol. Evol.">
        <title>Genome-Wide Survey of Gut Fungi (Harpellales) Reveals the First Horizontally Transferred Ubiquitin Gene from a Mosquito Host.</title>
        <authorList>
            <person name="Wang Y."/>
            <person name="White M.M."/>
            <person name="Kvist S."/>
            <person name="Moncalvo J.M."/>
        </authorList>
    </citation>
    <scope>NUCLEOTIDE SEQUENCE [LARGE SCALE GENOMIC DNA]</scope>
    <source>
        <strain evidence="8 9">ALG-7-W6</strain>
    </source>
</reference>
<dbReference type="GO" id="GO:0005789">
    <property type="term" value="C:endoplasmic reticulum membrane"/>
    <property type="evidence" value="ECO:0007669"/>
    <property type="project" value="UniProtKB-SubCell"/>
</dbReference>
<keyword evidence="6" id="KW-0175">Coiled coil</keyword>
<evidence type="ECO:0000256" key="2">
    <source>
        <dbReference type="ARBA" id="ARBA00022692"/>
    </source>
</evidence>